<organism evidence="1 2">
    <name type="scientific">Amylocarpus encephaloides</name>
    <dbReference type="NCBI Taxonomy" id="45428"/>
    <lineage>
        <taxon>Eukaryota</taxon>
        <taxon>Fungi</taxon>
        <taxon>Dikarya</taxon>
        <taxon>Ascomycota</taxon>
        <taxon>Pezizomycotina</taxon>
        <taxon>Leotiomycetes</taxon>
        <taxon>Helotiales</taxon>
        <taxon>Helotiales incertae sedis</taxon>
        <taxon>Amylocarpus</taxon>
    </lineage>
</organism>
<accession>A0A9P7YDS1</accession>
<sequence length="160" mass="17815">METNQYSICVVRRCHGGRLCRWNWRCLVQASRRPRAGRIPFLKASRPGLFEVQTLVFGVSPALSLSFDKFACLLILASASQREQPIPIPITRNSTPANIGCPWRILPPLSRWEAIPYQRAGFQPHEGSGASTARLLARGEGKMHGVFAVILIRGSFFALL</sequence>
<gene>
    <name evidence="1" type="ORF">BJ875DRAFT_99463</name>
</gene>
<keyword evidence="2" id="KW-1185">Reference proteome</keyword>
<reference evidence="1" key="1">
    <citation type="journal article" date="2021" name="IMA Fungus">
        <title>Genomic characterization of three marine fungi, including Emericellopsis atlantica sp. nov. with signatures of a generalist lifestyle and marine biomass degradation.</title>
        <authorList>
            <person name="Hagestad O.C."/>
            <person name="Hou L."/>
            <person name="Andersen J.H."/>
            <person name="Hansen E.H."/>
            <person name="Altermark B."/>
            <person name="Li C."/>
            <person name="Kuhnert E."/>
            <person name="Cox R.J."/>
            <person name="Crous P.W."/>
            <person name="Spatafora J.W."/>
            <person name="Lail K."/>
            <person name="Amirebrahimi M."/>
            <person name="Lipzen A."/>
            <person name="Pangilinan J."/>
            <person name="Andreopoulos W."/>
            <person name="Hayes R.D."/>
            <person name="Ng V."/>
            <person name="Grigoriev I.V."/>
            <person name="Jackson S.A."/>
            <person name="Sutton T.D.S."/>
            <person name="Dobson A.D.W."/>
            <person name="Rama T."/>
        </authorList>
    </citation>
    <scope>NUCLEOTIDE SEQUENCE</scope>
    <source>
        <strain evidence="1">TRa018bII</strain>
    </source>
</reference>
<dbReference type="EMBL" id="MU251570">
    <property type="protein sequence ID" value="KAG9231998.1"/>
    <property type="molecule type" value="Genomic_DNA"/>
</dbReference>
<protein>
    <submittedName>
        <fullName evidence="1">Uncharacterized protein</fullName>
    </submittedName>
</protein>
<dbReference type="Proteomes" id="UP000824998">
    <property type="component" value="Unassembled WGS sequence"/>
</dbReference>
<evidence type="ECO:0000313" key="2">
    <source>
        <dbReference type="Proteomes" id="UP000824998"/>
    </source>
</evidence>
<evidence type="ECO:0000313" key="1">
    <source>
        <dbReference type="EMBL" id="KAG9231998.1"/>
    </source>
</evidence>
<name>A0A9P7YDS1_9HELO</name>
<proteinExistence type="predicted"/>
<dbReference type="AlphaFoldDB" id="A0A9P7YDS1"/>
<comment type="caution">
    <text evidence="1">The sequence shown here is derived from an EMBL/GenBank/DDBJ whole genome shotgun (WGS) entry which is preliminary data.</text>
</comment>